<protein>
    <submittedName>
        <fullName evidence="1">1088_t:CDS:1</fullName>
    </submittedName>
</protein>
<comment type="caution">
    <text evidence="1">The sequence shown here is derived from an EMBL/GenBank/DDBJ whole genome shotgun (WGS) entry which is preliminary data.</text>
</comment>
<name>A0ACA9N2I0_9GLOM</name>
<reference evidence="1" key="1">
    <citation type="submission" date="2021-06" db="EMBL/GenBank/DDBJ databases">
        <authorList>
            <person name="Kallberg Y."/>
            <person name="Tangrot J."/>
            <person name="Rosling A."/>
        </authorList>
    </citation>
    <scope>NUCLEOTIDE SEQUENCE</scope>
    <source>
        <strain evidence="1">CL356</strain>
    </source>
</reference>
<proteinExistence type="predicted"/>
<evidence type="ECO:0000313" key="1">
    <source>
        <dbReference type="EMBL" id="CAG8630322.1"/>
    </source>
</evidence>
<evidence type="ECO:0000313" key="2">
    <source>
        <dbReference type="Proteomes" id="UP000789525"/>
    </source>
</evidence>
<dbReference type="EMBL" id="CAJVPT010017991">
    <property type="protein sequence ID" value="CAG8630322.1"/>
    <property type="molecule type" value="Genomic_DNA"/>
</dbReference>
<keyword evidence="2" id="KW-1185">Reference proteome</keyword>
<gene>
    <name evidence="1" type="ORF">ACOLOM_LOCUS7610</name>
</gene>
<sequence length="81" mass="8656">MSEQVAAAKLSNQVEQGGVLAKLLAFSFLLAVVPISAYFGTQWYITPAAVLSANLILVGYVIVAVREDSQAAKLTETKKDQ</sequence>
<organism evidence="1 2">
    <name type="scientific">Acaulospora colombiana</name>
    <dbReference type="NCBI Taxonomy" id="27376"/>
    <lineage>
        <taxon>Eukaryota</taxon>
        <taxon>Fungi</taxon>
        <taxon>Fungi incertae sedis</taxon>
        <taxon>Mucoromycota</taxon>
        <taxon>Glomeromycotina</taxon>
        <taxon>Glomeromycetes</taxon>
        <taxon>Diversisporales</taxon>
        <taxon>Acaulosporaceae</taxon>
        <taxon>Acaulospora</taxon>
    </lineage>
</organism>
<dbReference type="Proteomes" id="UP000789525">
    <property type="component" value="Unassembled WGS sequence"/>
</dbReference>
<accession>A0ACA9N2I0</accession>